<dbReference type="Proteomes" id="UP001343492">
    <property type="component" value="Unassembled WGS sequence"/>
</dbReference>
<dbReference type="PANTHER" id="PTHR40257">
    <property type="match status" value="1"/>
</dbReference>
<gene>
    <name evidence="2" type="ORF">VRS74_08890</name>
</gene>
<dbReference type="Pfam" id="PF07045">
    <property type="entry name" value="DUF1330"/>
    <property type="match status" value="1"/>
</dbReference>
<dbReference type="RefSeq" id="WP_354144903.1">
    <property type="nucleotide sequence ID" value="NZ_JAZDQV010000007.1"/>
</dbReference>
<protein>
    <submittedName>
        <fullName evidence="2">DUF1330 domain-containing protein</fullName>
    </submittedName>
</protein>
<reference evidence="2 3" key="1">
    <citation type="submission" date="2024-01" db="EMBL/GenBank/DDBJ databases">
        <title>The genome sequence of Erythrobacteraceae sp. strain 1XM1-14.</title>
        <authorList>
            <person name="Liu Y."/>
        </authorList>
    </citation>
    <scope>NUCLEOTIDE SEQUENCE [LARGE SCALE GENOMIC DNA]</scope>
    <source>
        <strain evidence="2 3">1XM1-14</strain>
    </source>
</reference>
<dbReference type="SUPFAM" id="SSF54909">
    <property type="entry name" value="Dimeric alpha+beta barrel"/>
    <property type="match status" value="1"/>
</dbReference>
<dbReference type="InterPro" id="IPR010753">
    <property type="entry name" value="DUF1330"/>
</dbReference>
<comment type="caution">
    <text evidence="2">The sequence shown here is derived from an EMBL/GenBank/DDBJ whole genome shotgun (WGS) entry which is preliminary data.</text>
</comment>
<dbReference type="Gene3D" id="3.30.70.100">
    <property type="match status" value="1"/>
</dbReference>
<evidence type="ECO:0000313" key="3">
    <source>
        <dbReference type="Proteomes" id="UP001343492"/>
    </source>
</evidence>
<dbReference type="InterPro" id="IPR011008">
    <property type="entry name" value="Dimeric_a/b-barrel"/>
</dbReference>
<name>A0ABU7GFK3_9SPHN</name>
<feature type="domain" description="DUF1330" evidence="1">
    <location>
        <begin position="51"/>
        <end position="127"/>
    </location>
</feature>
<sequence length="139" mass="15104">MKVENQVTPTPERMMEFFGSHEDGPFVMVNLLKFKQRAEYPDGTDRGMSGAEAYAIYGVEVTEIVRKLGGRPIYSGAVTGLMLGEVEEIWDMVALVEYPSLAAFQGMVMSPDYQAVAVHRTAGLAGQLNIRTKAAGGKG</sequence>
<evidence type="ECO:0000313" key="2">
    <source>
        <dbReference type="EMBL" id="MEE1877799.1"/>
    </source>
</evidence>
<dbReference type="PANTHER" id="PTHR40257:SF1">
    <property type="entry name" value="DUF1330 DOMAIN-CONTAINING PROTEIN"/>
    <property type="match status" value="1"/>
</dbReference>
<keyword evidence="3" id="KW-1185">Reference proteome</keyword>
<proteinExistence type="predicted"/>
<organism evidence="2 3">
    <name type="scientific">Altererythrobacter litoralis</name>
    <dbReference type="NCBI Taxonomy" id="3113904"/>
    <lineage>
        <taxon>Bacteria</taxon>
        <taxon>Pseudomonadati</taxon>
        <taxon>Pseudomonadota</taxon>
        <taxon>Alphaproteobacteria</taxon>
        <taxon>Sphingomonadales</taxon>
        <taxon>Erythrobacteraceae</taxon>
        <taxon>Altererythrobacter</taxon>
    </lineage>
</organism>
<evidence type="ECO:0000259" key="1">
    <source>
        <dbReference type="Pfam" id="PF07045"/>
    </source>
</evidence>
<dbReference type="EMBL" id="JAZDQV010000007">
    <property type="protein sequence ID" value="MEE1877799.1"/>
    <property type="molecule type" value="Genomic_DNA"/>
</dbReference>
<accession>A0ABU7GFK3</accession>